<protein>
    <recommendedName>
        <fullName evidence="4">phosphoserine transaminase</fullName>
        <ecNumber evidence="4">2.6.1.52</ecNumber>
    </recommendedName>
    <alternativeName>
        <fullName evidence="12">Phosphohydroxythreonine aminotransferase</fullName>
    </alternativeName>
</protein>
<evidence type="ECO:0000256" key="4">
    <source>
        <dbReference type="ARBA" id="ARBA00013030"/>
    </source>
</evidence>
<gene>
    <name evidence="16" type="ORF">SAMN04488541_103054</name>
</gene>
<keyword evidence="11" id="KW-0718">Serine biosynthesis</keyword>
<evidence type="ECO:0000313" key="16">
    <source>
        <dbReference type="EMBL" id="SFF39529.1"/>
    </source>
</evidence>
<dbReference type="EC" id="2.6.1.52" evidence="4"/>
<dbReference type="Gene3D" id="3.40.640.10">
    <property type="entry name" value="Type I PLP-dependent aspartate aminotransferase-like (Major domain)"/>
    <property type="match status" value="1"/>
</dbReference>
<keyword evidence="5" id="KW-0963">Cytoplasm</keyword>
<comment type="catalytic activity">
    <reaction evidence="14">
        <text>O-phospho-L-serine + 2-oxoglutarate = 3-phosphooxypyruvate + L-glutamate</text>
        <dbReference type="Rhea" id="RHEA:14329"/>
        <dbReference type="ChEBI" id="CHEBI:16810"/>
        <dbReference type="ChEBI" id="CHEBI:18110"/>
        <dbReference type="ChEBI" id="CHEBI:29985"/>
        <dbReference type="ChEBI" id="CHEBI:57524"/>
        <dbReference type="EC" id="2.6.1.52"/>
    </reaction>
</comment>
<name>A0A1I2IAZ2_9BACT</name>
<dbReference type="SUPFAM" id="SSF53383">
    <property type="entry name" value="PLP-dependent transferases"/>
    <property type="match status" value="1"/>
</dbReference>
<evidence type="ECO:0000256" key="12">
    <source>
        <dbReference type="ARBA" id="ARBA00031421"/>
    </source>
</evidence>
<dbReference type="AlphaFoldDB" id="A0A1I2IAZ2"/>
<dbReference type="GO" id="GO:0006564">
    <property type="term" value="P:L-serine biosynthetic process"/>
    <property type="evidence" value="ECO:0007669"/>
    <property type="project" value="UniProtKB-KW"/>
</dbReference>
<evidence type="ECO:0000256" key="11">
    <source>
        <dbReference type="ARBA" id="ARBA00023299"/>
    </source>
</evidence>
<dbReference type="InterPro" id="IPR000192">
    <property type="entry name" value="Aminotrans_V_dom"/>
</dbReference>
<evidence type="ECO:0000256" key="3">
    <source>
        <dbReference type="ARBA" id="ARBA00006904"/>
    </source>
</evidence>
<evidence type="ECO:0000256" key="7">
    <source>
        <dbReference type="ARBA" id="ARBA00022605"/>
    </source>
</evidence>
<comment type="pathway">
    <text evidence="2">Amino-acid biosynthesis; L-serine biosynthesis; L-serine from 3-phospho-D-glycerate: step 2/3.</text>
</comment>
<keyword evidence="6 16" id="KW-0032">Aminotransferase</keyword>
<dbReference type="Proteomes" id="UP000199513">
    <property type="component" value="Unassembled WGS sequence"/>
</dbReference>
<dbReference type="InterPro" id="IPR015424">
    <property type="entry name" value="PyrdxlP-dep_Trfase"/>
</dbReference>
<dbReference type="Pfam" id="PF00266">
    <property type="entry name" value="Aminotran_5"/>
    <property type="match status" value="1"/>
</dbReference>
<dbReference type="GO" id="GO:0004760">
    <property type="term" value="F:L-serine-pyruvate transaminase activity"/>
    <property type="evidence" value="ECO:0007669"/>
    <property type="project" value="TreeGrafter"/>
</dbReference>
<dbReference type="GO" id="GO:0008453">
    <property type="term" value="F:alanine-glyoxylate transaminase activity"/>
    <property type="evidence" value="ECO:0007669"/>
    <property type="project" value="TreeGrafter"/>
</dbReference>
<accession>A0A1I2IAZ2</accession>
<dbReference type="EMBL" id="FONY01000030">
    <property type="protein sequence ID" value="SFF39529.1"/>
    <property type="molecule type" value="Genomic_DNA"/>
</dbReference>
<keyword evidence="17" id="KW-1185">Reference proteome</keyword>
<dbReference type="RefSeq" id="WP_245764084.1">
    <property type="nucleotide sequence ID" value="NZ_FONY01000030.1"/>
</dbReference>
<dbReference type="InterPro" id="IPR015422">
    <property type="entry name" value="PyrdxlP-dep_Trfase_small"/>
</dbReference>
<dbReference type="UniPathway" id="UPA00135">
    <property type="reaction ID" value="UER00197"/>
</dbReference>
<dbReference type="InterPro" id="IPR015421">
    <property type="entry name" value="PyrdxlP-dep_Trfase_major"/>
</dbReference>
<evidence type="ECO:0000256" key="8">
    <source>
        <dbReference type="ARBA" id="ARBA00022679"/>
    </source>
</evidence>
<comment type="similarity">
    <text evidence="3">Belongs to the class-V pyridoxal-phosphate-dependent aminotransferase family. SerC subfamily.</text>
</comment>
<comment type="catalytic activity">
    <reaction evidence="13">
        <text>4-(phosphooxy)-L-threonine + 2-oxoglutarate = (R)-3-hydroxy-2-oxo-4-phosphooxybutanoate + L-glutamate</text>
        <dbReference type="Rhea" id="RHEA:16573"/>
        <dbReference type="ChEBI" id="CHEBI:16810"/>
        <dbReference type="ChEBI" id="CHEBI:29985"/>
        <dbReference type="ChEBI" id="CHEBI:58452"/>
        <dbReference type="ChEBI" id="CHEBI:58538"/>
        <dbReference type="EC" id="2.6.1.52"/>
    </reaction>
</comment>
<keyword evidence="7" id="KW-0028">Amino-acid biosynthesis</keyword>
<feature type="domain" description="Aminotransferase class V" evidence="15">
    <location>
        <begin position="14"/>
        <end position="334"/>
    </location>
</feature>
<evidence type="ECO:0000256" key="14">
    <source>
        <dbReference type="ARBA" id="ARBA00049007"/>
    </source>
</evidence>
<sequence>MKNYSNLNLMNFLTPGPSQLYFTVEDHIKKALKENICAISHRSKAFQQIVVHTISQIRQLMNIPEDYYIVFTASATEIWERIIQNLSIENSYHLVNGSFSKKFYDFSVSLKRKASKYEVALGQGFELADLPIPEQVELLCLTQNETSSGVSMPLSDIYELRKKFPNAIIAVDMVSSAPYPDLDFSQIDTAFFSVQKCFGLPAGLGVWIFNERCVEKSLALEKAGISTGTYHSISSLIKNIKNNETPETPNMLGIYLLGKVCEDMNRRTIQAIRTEISYKAGLMYYALRESKNFEIFVKEEKFRSKTVIVADVLQTPASTLINHLKEHQITVGSGYGAGKDKQIRIANFPTHSKETFELLADLLIKA</sequence>
<dbReference type="STRING" id="1003.SAMN04488541_103054"/>
<evidence type="ECO:0000256" key="10">
    <source>
        <dbReference type="ARBA" id="ARBA00023096"/>
    </source>
</evidence>
<evidence type="ECO:0000256" key="6">
    <source>
        <dbReference type="ARBA" id="ARBA00022576"/>
    </source>
</evidence>
<dbReference type="Gene3D" id="3.90.1150.10">
    <property type="entry name" value="Aspartate Aminotransferase, domain 1"/>
    <property type="match status" value="1"/>
</dbReference>
<dbReference type="GO" id="GO:0008615">
    <property type="term" value="P:pyridoxine biosynthetic process"/>
    <property type="evidence" value="ECO:0007669"/>
    <property type="project" value="UniProtKB-KW"/>
</dbReference>
<keyword evidence="8 16" id="KW-0808">Transferase</keyword>
<reference evidence="16 17" key="1">
    <citation type="submission" date="2016-10" db="EMBL/GenBank/DDBJ databases">
        <authorList>
            <person name="de Groot N.N."/>
        </authorList>
    </citation>
    <scope>NUCLEOTIDE SEQUENCE [LARGE SCALE GENOMIC DNA]</scope>
    <source>
        <strain>GEY</strain>
        <strain evidence="17">DSM 9560</strain>
    </source>
</reference>
<dbReference type="GO" id="GO:0004648">
    <property type="term" value="F:O-phospho-L-serine:2-oxoglutarate aminotransferase activity"/>
    <property type="evidence" value="ECO:0007669"/>
    <property type="project" value="UniProtKB-EC"/>
</dbReference>
<evidence type="ECO:0000256" key="13">
    <source>
        <dbReference type="ARBA" id="ARBA00047630"/>
    </source>
</evidence>
<dbReference type="PANTHER" id="PTHR21152">
    <property type="entry name" value="AMINOTRANSFERASE CLASS V"/>
    <property type="match status" value="1"/>
</dbReference>
<evidence type="ECO:0000256" key="2">
    <source>
        <dbReference type="ARBA" id="ARBA00005099"/>
    </source>
</evidence>
<evidence type="ECO:0000256" key="9">
    <source>
        <dbReference type="ARBA" id="ARBA00022898"/>
    </source>
</evidence>
<dbReference type="PANTHER" id="PTHR21152:SF40">
    <property type="entry name" value="ALANINE--GLYOXYLATE AMINOTRANSFERASE"/>
    <property type="match status" value="1"/>
</dbReference>
<dbReference type="PIRSF" id="PIRSF000525">
    <property type="entry name" value="SerC"/>
    <property type="match status" value="1"/>
</dbReference>
<keyword evidence="10" id="KW-0664">Pyridoxine biosynthesis</keyword>
<proteinExistence type="inferred from homology"/>
<dbReference type="GO" id="GO:0019265">
    <property type="term" value="P:glycine biosynthetic process, by transamination of glyoxylate"/>
    <property type="evidence" value="ECO:0007669"/>
    <property type="project" value="TreeGrafter"/>
</dbReference>
<organism evidence="16 17">
    <name type="scientific">Thermoflexibacter ruber</name>
    <dbReference type="NCBI Taxonomy" id="1003"/>
    <lineage>
        <taxon>Bacteria</taxon>
        <taxon>Pseudomonadati</taxon>
        <taxon>Bacteroidota</taxon>
        <taxon>Cytophagia</taxon>
        <taxon>Cytophagales</taxon>
        <taxon>Thermoflexibacteraceae</taxon>
        <taxon>Thermoflexibacter</taxon>
    </lineage>
</organism>
<evidence type="ECO:0000259" key="15">
    <source>
        <dbReference type="Pfam" id="PF00266"/>
    </source>
</evidence>
<evidence type="ECO:0000313" key="17">
    <source>
        <dbReference type="Proteomes" id="UP000199513"/>
    </source>
</evidence>
<keyword evidence="9" id="KW-0663">Pyridoxal phosphate</keyword>
<dbReference type="InterPro" id="IPR022278">
    <property type="entry name" value="Pser_aminoTfrase"/>
</dbReference>
<evidence type="ECO:0000256" key="1">
    <source>
        <dbReference type="ARBA" id="ARBA00001933"/>
    </source>
</evidence>
<evidence type="ECO:0000256" key="5">
    <source>
        <dbReference type="ARBA" id="ARBA00022490"/>
    </source>
</evidence>
<comment type="cofactor">
    <cofactor evidence="1">
        <name>pyridoxal 5'-phosphate</name>
        <dbReference type="ChEBI" id="CHEBI:597326"/>
    </cofactor>
</comment>